<name>A0ABQ6FXX7_9CHLR</name>
<evidence type="ECO:0000313" key="3">
    <source>
        <dbReference type="Proteomes" id="UP001344906"/>
    </source>
</evidence>
<feature type="compositionally biased region" description="Basic and acidic residues" evidence="1">
    <location>
        <begin position="1"/>
        <end position="10"/>
    </location>
</feature>
<gene>
    <name evidence="2" type="ORF">KDH_40760</name>
</gene>
<organism evidence="2 3">
    <name type="scientific">Dictyobacter halimunensis</name>
    <dbReference type="NCBI Taxonomy" id="3026934"/>
    <lineage>
        <taxon>Bacteria</taxon>
        <taxon>Bacillati</taxon>
        <taxon>Chloroflexota</taxon>
        <taxon>Ktedonobacteria</taxon>
        <taxon>Ktedonobacterales</taxon>
        <taxon>Dictyobacteraceae</taxon>
        <taxon>Dictyobacter</taxon>
    </lineage>
</organism>
<proteinExistence type="predicted"/>
<reference evidence="2 3" key="1">
    <citation type="submission" date="2023-02" db="EMBL/GenBank/DDBJ databases">
        <title>Dictyobacter halimunensis sp. nov., a new member of the class Ktedonobacteria from forest soil in a geothermal area.</title>
        <authorList>
            <person name="Rachmania M.K."/>
            <person name="Ningsih F."/>
            <person name="Sakai Y."/>
            <person name="Yabe S."/>
            <person name="Yokota A."/>
            <person name="Sjamsuridzal W."/>
        </authorList>
    </citation>
    <scope>NUCLEOTIDE SEQUENCE [LARGE SCALE GENOMIC DNA]</scope>
    <source>
        <strain evidence="2 3">S3.2.2.5</strain>
    </source>
</reference>
<comment type="caution">
    <text evidence="2">The sequence shown here is derived from an EMBL/GenBank/DDBJ whole genome shotgun (WGS) entry which is preliminary data.</text>
</comment>
<feature type="region of interest" description="Disordered" evidence="1">
    <location>
        <begin position="1"/>
        <end position="28"/>
    </location>
</feature>
<evidence type="ECO:0000256" key="1">
    <source>
        <dbReference type="SAM" id="MobiDB-lite"/>
    </source>
</evidence>
<accession>A0ABQ6FXX7</accession>
<dbReference type="Proteomes" id="UP001344906">
    <property type="component" value="Unassembled WGS sequence"/>
</dbReference>
<protein>
    <submittedName>
        <fullName evidence="2">Uncharacterized protein</fullName>
    </submittedName>
</protein>
<keyword evidence="3" id="KW-1185">Reference proteome</keyword>
<dbReference type="EMBL" id="BSRI01000002">
    <property type="protein sequence ID" value="GLV57240.1"/>
    <property type="molecule type" value="Genomic_DNA"/>
</dbReference>
<evidence type="ECO:0000313" key="2">
    <source>
        <dbReference type="EMBL" id="GLV57240.1"/>
    </source>
</evidence>
<sequence length="53" mass="5810">MQGKYDRAEEDRIEIEGPGQPGSGNTSQAACPATNLKYITCNGCFKTPAQFWE</sequence>